<accession>A0A3A5K295</accession>
<protein>
    <recommendedName>
        <fullName evidence="5">Peptidoglycan-associated lipoprotein</fullName>
    </recommendedName>
</protein>
<evidence type="ECO:0000313" key="3">
    <source>
        <dbReference type="EMBL" id="RJT29274.1"/>
    </source>
</evidence>
<dbReference type="Proteomes" id="UP000272706">
    <property type="component" value="Unassembled WGS sequence"/>
</dbReference>
<evidence type="ECO:0000256" key="1">
    <source>
        <dbReference type="SAM" id="MobiDB-lite"/>
    </source>
</evidence>
<sequence length="77" mass="7994">MKLVLTMLSTLLVALALSQAAEAKKQTPVTGDNAAKVEKTRPPLDNTPTGGITPADAKAAPATDGSQYPPALYLNFQ</sequence>
<organism evidence="3 4">
    <name type="scientific">Mesorhizobium waimense</name>
    <dbReference type="NCBI Taxonomy" id="1300307"/>
    <lineage>
        <taxon>Bacteria</taxon>
        <taxon>Pseudomonadati</taxon>
        <taxon>Pseudomonadota</taxon>
        <taxon>Alphaproteobacteria</taxon>
        <taxon>Hyphomicrobiales</taxon>
        <taxon>Phyllobacteriaceae</taxon>
        <taxon>Mesorhizobium</taxon>
    </lineage>
</organism>
<keyword evidence="4" id="KW-1185">Reference proteome</keyword>
<evidence type="ECO:0000313" key="4">
    <source>
        <dbReference type="Proteomes" id="UP000272706"/>
    </source>
</evidence>
<gene>
    <name evidence="3" type="ORF">D3227_32495</name>
</gene>
<dbReference type="EMBL" id="QZWZ01000044">
    <property type="protein sequence ID" value="RJT29274.1"/>
    <property type="molecule type" value="Genomic_DNA"/>
</dbReference>
<dbReference type="AlphaFoldDB" id="A0A3A5K295"/>
<evidence type="ECO:0008006" key="5">
    <source>
        <dbReference type="Google" id="ProtNLM"/>
    </source>
</evidence>
<feature type="region of interest" description="Disordered" evidence="1">
    <location>
        <begin position="22"/>
        <end position="77"/>
    </location>
</feature>
<dbReference type="OrthoDB" id="8101081at2"/>
<feature type="chain" id="PRO_5017374633" description="Peptidoglycan-associated lipoprotein" evidence="2">
    <location>
        <begin position="24"/>
        <end position="77"/>
    </location>
</feature>
<dbReference type="RefSeq" id="WP_120018268.1">
    <property type="nucleotide sequence ID" value="NZ_QZWZ01000044.1"/>
</dbReference>
<proteinExistence type="predicted"/>
<name>A0A3A5K295_9HYPH</name>
<reference evidence="3 4" key="1">
    <citation type="submission" date="2018-09" db="EMBL/GenBank/DDBJ databases">
        <title>Mesorhizobium carmichaelinearum sp. nov. isolated from Carmichaelinea spp. root nodules in New Zealand.</title>
        <authorList>
            <person name="De Meyer S.E."/>
        </authorList>
    </citation>
    <scope>NUCLEOTIDE SEQUENCE [LARGE SCALE GENOMIC DNA]</scope>
    <source>
        <strain evidence="3 4">ICMP19557</strain>
    </source>
</reference>
<keyword evidence="2" id="KW-0732">Signal</keyword>
<comment type="caution">
    <text evidence="3">The sequence shown here is derived from an EMBL/GenBank/DDBJ whole genome shotgun (WGS) entry which is preliminary data.</text>
</comment>
<feature type="signal peptide" evidence="2">
    <location>
        <begin position="1"/>
        <end position="23"/>
    </location>
</feature>
<feature type="compositionally biased region" description="Low complexity" evidence="1">
    <location>
        <begin position="53"/>
        <end position="64"/>
    </location>
</feature>
<evidence type="ECO:0000256" key="2">
    <source>
        <dbReference type="SAM" id="SignalP"/>
    </source>
</evidence>